<evidence type="ECO:0000256" key="2">
    <source>
        <dbReference type="ARBA" id="ARBA00006966"/>
    </source>
</evidence>
<feature type="domain" description="Aromatic amino acid beta-eliminating lyase/threonine aldolase" evidence="4">
    <location>
        <begin position="79"/>
        <end position="329"/>
    </location>
</feature>
<dbReference type="PANTHER" id="PTHR48097">
    <property type="entry name" value="L-THREONINE ALDOLASE-RELATED"/>
    <property type="match status" value="1"/>
</dbReference>
<name>A0A4Q7YUI4_9BACT</name>
<dbReference type="SUPFAM" id="SSF53383">
    <property type="entry name" value="PLP-dependent transferases"/>
    <property type="match status" value="1"/>
</dbReference>
<accession>A0A4Q7YUI4</accession>
<dbReference type="InterPro" id="IPR001597">
    <property type="entry name" value="ArAA_b-elim_lyase/Thr_aldolase"/>
</dbReference>
<dbReference type="GO" id="GO:0008732">
    <property type="term" value="F:L-allo-threonine aldolase activity"/>
    <property type="evidence" value="ECO:0007669"/>
    <property type="project" value="TreeGrafter"/>
</dbReference>
<dbReference type="PROSITE" id="PS51318">
    <property type="entry name" value="TAT"/>
    <property type="match status" value="1"/>
</dbReference>
<dbReference type="AlphaFoldDB" id="A0A4Q7YUI4"/>
<comment type="caution">
    <text evidence="5">The sequence shown here is derived from an EMBL/GenBank/DDBJ whole genome shotgun (WGS) entry which is preliminary data.</text>
</comment>
<dbReference type="InterPro" id="IPR015424">
    <property type="entry name" value="PyrdxlP-dep_Trfase"/>
</dbReference>
<evidence type="ECO:0000256" key="3">
    <source>
        <dbReference type="ARBA" id="ARBA00022898"/>
    </source>
</evidence>
<gene>
    <name evidence="5" type="ORF">BDD14_2455</name>
</gene>
<dbReference type="GO" id="GO:0005829">
    <property type="term" value="C:cytosol"/>
    <property type="evidence" value="ECO:0007669"/>
    <property type="project" value="TreeGrafter"/>
</dbReference>
<evidence type="ECO:0000256" key="1">
    <source>
        <dbReference type="ARBA" id="ARBA00001933"/>
    </source>
</evidence>
<dbReference type="EMBL" id="SHKW01000001">
    <property type="protein sequence ID" value="RZU40964.1"/>
    <property type="molecule type" value="Genomic_DNA"/>
</dbReference>
<dbReference type="InterPro" id="IPR006311">
    <property type="entry name" value="TAT_signal"/>
</dbReference>
<dbReference type="OrthoDB" id="9774495at2"/>
<proteinExistence type="inferred from homology"/>
<reference evidence="5 6" key="1">
    <citation type="submission" date="2019-02" db="EMBL/GenBank/DDBJ databases">
        <title>Genomic Encyclopedia of Archaeal and Bacterial Type Strains, Phase II (KMG-II): from individual species to whole genera.</title>
        <authorList>
            <person name="Goeker M."/>
        </authorList>
    </citation>
    <scope>NUCLEOTIDE SEQUENCE [LARGE SCALE GENOMIC DNA]</scope>
    <source>
        <strain evidence="5 6">DSM 18101</strain>
    </source>
</reference>
<dbReference type="Proteomes" id="UP000292958">
    <property type="component" value="Unassembled WGS sequence"/>
</dbReference>
<comment type="similarity">
    <text evidence="2">Belongs to the threonine aldolase family.</text>
</comment>
<protein>
    <submittedName>
        <fullName evidence="5">L-threonine aldolase</fullName>
    </submittedName>
</protein>
<evidence type="ECO:0000313" key="6">
    <source>
        <dbReference type="Proteomes" id="UP000292958"/>
    </source>
</evidence>
<evidence type="ECO:0000313" key="5">
    <source>
        <dbReference type="EMBL" id="RZU40964.1"/>
    </source>
</evidence>
<dbReference type="Gene3D" id="3.40.640.10">
    <property type="entry name" value="Type I PLP-dependent aspartate aminotransferase-like (Major domain)"/>
    <property type="match status" value="1"/>
</dbReference>
<dbReference type="InterPro" id="IPR015421">
    <property type="entry name" value="PyrdxlP-dep_Trfase_major"/>
</dbReference>
<sequence>MNLDRRDFLRAALPAGATATGLFNASAWQPLFAQATASHAPEAPITERTVGLDGDSPPRTYEQHIVELQRLMAKGPYPDVYLKGGAVTEFEQRMASLLGKEDAAFFPTGTLANNIAVRLLCGERRNLLIQHEAHLYQDEGEGPSLLSGINMIPLAPGKPCPSIEEITAALETAQHSAYYPTSIGAISIESPVRRQNGACVPYAEAEKITSLARSKNIGTHLDGSRLFLLSGTPGFQVRTYCALFDTVFVSIYKFFGAPFGAILAGNKDLIARAKELRHTFGGLIYHGWIAALPALAACDGFEARFTQARLASEKLLNGLAAADGFTVERIPNGSNISLLHVSPKRAQGLTERLAKADIRILPTHDGTVKIYFNESILRQPTGQILAAFLG</sequence>
<dbReference type="GO" id="GO:0006545">
    <property type="term" value="P:glycine biosynthetic process"/>
    <property type="evidence" value="ECO:0007669"/>
    <property type="project" value="TreeGrafter"/>
</dbReference>
<dbReference type="GO" id="GO:0006567">
    <property type="term" value="P:L-threonine catabolic process"/>
    <property type="evidence" value="ECO:0007669"/>
    <property type="project" value="TreeGrafter"/>
</dbReference>
<dbReference type="PANTHER" id="PTHR48097:SF9">
    <property type="entry name" value="L-THREONINE ALDOLASE"/>
    <property type="match status" value="1"/>
</dbReference>
<keyword evidence="6" id="KW-1185">Reference proteome</keyword>
<evidence type="ECO:0000259" key="4">
    <source>
        <dbReference type="Pfam" id="PF01212"/>
    </source>
</evidence>
<comment type="cofactor">
    <cofactor evidence="1">
        <name>pyridoxal 5'-phosphate</name>
        <dbReference type="ChEBI" id="CHEBI:597326"/>
    </cofactor>
</comment>
<dbReference type="RefSeq" id="WP_130418959.1">
    <property type="nucleotide sequence ID" value="NZ_SHKW01000001.1"/>
</dbReference>
<keyword evidence="3" id="KW-0663">Pyridoxal phosphate</keyword>
<dbReference type="Pfam" id="PF01212">
    <property type="entry name" value="Beta_elim_lyase"/>
    <property type="match status" value="1"/>
</dbReference>
<organism evidence="5 6">
    <name type="scientific">Edaphobacter modestus</name>
    <dbReference type="NCBI Taxonomy" id="388466"/>
    <lineage>
        <taxon>Bacteria</taxon>
        <taxon>Pseudomonadati</taxon>
        <taxon>Acidobacteriota</taxon>
        <taxon>Terriglobia</taxon>
        <taxon>Terriglobales</taxon>
        <taxon>Acidobacteriaceae</taxon>
        <taxon>Edaphobacter</taxon>
    </lineage>
</organism>